<dbReference type="InterPro" id="IPR039261">
    <property type="entry name" value="FNR_nucleotide-bd"/>
</dbReference>
<name>A0A1D3JMI7_PLAMA</name>
<comment type="cofactor">
    <cofactor evidence="2">
        <name>FAD</name>
        <dbReference type="ChEBI" id="CHEBI:57692"/>
    </cofactor>
</comment>
<dbReference type="Proteomes" id="UP000219813">
    <property type="component" value="Chromosome 7"/>
</dbReference>
<dbReference type="SUPFAM" id="SSF52218">
    <property type="entry name" value="Flavoproteins"/>
    <property type="match status" value="1"/>
</dbReference>
<evidence type="ECO:0000313" key="12">
    <source>
        <dbReference type="EMBL" id="SBT87885.1"/>
    </source>
</evidence>
<accession>A0A1D3JMI7</accession>
<evidence type="ECO:0000256" key="4">
    <source>
        <dbReference type="ARBA" id="ARBA00022643"/>
    </source>
</evidence>
<keyword evidence="7 12" id="KW-0560">Oxidoreductase</keyword>
<sequence length="786" mass="92820">MIKSWKRPFQVSFLFVCSIFVFYKLRNLFFFNNIISLIKSYLIYNNNNNNNKINFINDDIKNNVKIYFGSQGGTAEEFSKELCSNLKEIFNIKADIIDLENYNKEEIKTFGIRIFIVATYGDGEPTDNAVKFFKWLKSLNNDNTYFRNTKYSIMGLGSKQYKHFNKMGKKLTSYLNKFKAEQISETVYGDDDDNIYHDFEIWKNKFFKEFSKLLNMKNIPCKYVKEDIYEIINWRNLEDIKMDILYVQNGANNGERGDTKNDAKWDAQNEGEKEHDLFRNNPPNGQENTAYRNKEIMYNKYENKQLVHLTTDINGKFYFNHLTGYVISNTNLLRNVRPTIEGEKVSHITISIQNISYKSGDTLVVLPKNAKHVTSWWLNRLNIEEADRGRKFIFVYKKENLENSSPTHQNEVNLISTYQNRVDSNCLLYDKEKQLVQNSYDDASVCAPFPTPCTIEESLQYYCDLTTIPRVNVLKKFKCFIKDIEELKTFNNILSSNHRNTFFNICKECDMTFIEFVDIFMQKSEFELAPFLQLIPKNNTRSYTISSSPRECSNVISLTVKKKQYPIHSLRRALKNLKNNDMLPKISEEKLRILCNRRWYKGSCSYYLTEELNINDTIKFNVKCSKFTLPHNLEWTHIIMIATGTGIAPFKAFISEFKYFDRTCVQNGIKKRAQRILFFGCRKKEIDFLYEQEFMDAQKNKHIDEAYFAFSRDQEKKIYVQDLILEKKELIWSLIQKGAYIYVCGNSNMTKDVNKTINNLAILNKQNDKKFTKKLKKSGRYIEEMW</sequence>
<dbReference type="KEGG" id="pmal:PMUG01_07034700"/>
<evidence type="ECO:0000313" key="13">
    <source>
        <dbReference type="Proteomes" id="UP000219813"/>
    </source>
</evidence>
<dbReference type="SUPFAM" id="SSF52343">
    <property type="entry name" value="Ferredoxin reductase-like, C-terminal NADP-linked domain"/>
    <property type="match status" value="1"/>
</dbReference>
<dbReference type="Gene3D" id="1.20.990.10">
    <property type="entry name" value="NADPH-cytochrome p450 Reductase, Chain A, domain 3"/>
    <property type="match status" value="1"/>
</dbReference>
<keyword evidence="9" id="KW-1133">Transmembrane helix</keyword>
<evidence type="ECO:0000256" key="9">
    <source>
        <dbReference type="SAM" id="Phobius"/>
    </source>
</evidence>
<dbReference type="Pfam" id="PF00175">
    <property type="entry name" value="NAD_binding_1"/>
    <property type="match status" value="1"/>
</dbReference>
<dbReference type="InterPro" id="IPR017927">
    <property type="entry name" value="FAD-bd_FR_type"/>
</dbReference>
<dbReference type="GO" id="GO:0005829">
    <property type="term" value="C:cytosol"/>
    <property type="evidence" value="ECO:0007669"/>
    <property type="project" value="TreeGrafter"/>
</dbReference>
<comment type="cofactor">
    <cofactor evidence="1">
        <name>FMN</name>
        <dbReference type="ChEBI" id="CHEBI:58210"/>
    </cofactor>
</comment>
<feature type="domain" description="Flavodoxin-like" evidence="10">
    <location>
        <begin position="64"/>
        <end position="207"/>
    </location>
</feature>
<dbReference type="InterPro" id="IPR001094">
    <property type="entry name" value="Flavdoxin-like"/>
</dbReference>
<dbReference type="InterPro" id="IPR017938">
    <property type="entry name" value="Riboflavin_synthase-like_b-brl"/>
</dbReference>
<dbReference type="Pfam" id="PF00258">
    <property type="entry name" value="Flavodoxin_1"/>
    <property type="match status" value="1"/>
</dbReference>
<dbReference type="SUPFAM" id="SSF63380">
    <property type="entry name" value="Riboflavin synthase domain-like"/>
    <property type="match status" value="1"/>
</dbReference>
<keyword evidence="4" id="KW-0288">FMN</keyword>
<dbReference type="PRINTS" id="PR00369">
    <property type="entry name" value="FLAVODOXIN"/>
</dbReference>
<dbReference type="RefSeq" id="XP_028860817.1">
    <property type="nucleotide sequence ID" value="XM_029004093.1"/>
</dbReference>
<dbReference type="InterPro" id="IPR001433">
    <property type="entry name" value="OxRdtase_FAD/NAD-bd"/>
</dbReference>
<dbReference type="PANTHER" id="PTHR19384:SF17">
    <property type="entry name" value="NADPH--CYTOCHROME P450 REDUCTASE"/>
    <property type="match status" value="1"/>
</dbReference>
<keyword evidence="3" id="KW-0285">Flavoprotein</keyword>
<reference evidence="12 13" key="1">
    <citation type="submission" date="2016-06" db="EMBL/GenBank/DDBJ databases">
        <authorList>
            <consortium name="Pathogen Informatics"/>
        </authorList>
    </citation>
    <scope>NUCLEOTIDE SEQUENCE [LARGE SCALE GENOMIC DNA]</scope>
</reference>
<dbReference type="InterPro" id="IPR008254">
    <property type="entry name" value="Flavodoxin/NO_synth"/>
</dbReference>
<protein>
    <recommendedName>
        <fullName evidence="8">NADPH--hemoprotein reductase</fullName>
        <ecNumber evidence="8">1.6.2.4</ecNumber>
    </recommendedName>
</protein>
<dbReference type="Gene3D" id="3.40.50.360">
    <property type="match status" value="1"/>
</dbReference>
<dbReference type="AlphaFoldDB" id="A0A1D3JMI7"/>
<evidence type="ECO:0000256" key="6">
    <source>
        <dbReference type="ARBA" id="ARBA00022857"/>
    </source>
</evidence>
<dbReference type="OMA" id="CAPVNRD"/>
<evidence type="ECO:0000256" key="2">
    <source>
        <dbReference type="ARBA" id="ARBA00001974"/>
    </source>
</evidence>
<keyword evidence="13" id="KW-1185">Reference proteome</keyword>
<keyword evidence="9" id="KW-0812">Transmembrane</keyword>
<evidence type="ECO:0000256" key="3">
    <source>
        <dbReference type="ARBA" id="ARBA00022630"/>
    </source>
</evidence>
<feature type="domain" description="FAD-binding FR-type" evidence="11">
    <location>
        <begin position="319"/>
        <end position="630"/>
    </location>
</feature>
<evidence type="ECO:0000259" key="11">
    <source>
        <dbReference type="PROSITE" id="PS51384"/>
    </source>
</evidence>
<dbReference type="EC" id="1.6.2.4" evidence="8"/>
<dbReference type="FunFam" id="3.40.50.80:FF:000032">
    <property type="entry name" value="NADPH-dependent diflavin oxidoreductase 1"/>
    <property type="match status" value="1"/>
</dbReference>
<dbReference type="InterPro" id="IPR003097">
    <property type="entry name" value="CysJ-like_FAD-binding"/>
</dbReference>
<dbReference type="GO" id="GO:0003958">
    <property type="term" value="F:NADPH-hemoprotein reductase activity"/>
    <property type="evidence" value="ECO:0007669"/>
    <property type="project" value="UniProtKB-EC"/>
</dbReference>
<evidence type="ECO:0000256" key="5">
    <source>
        <dbReference type="ARBA" id="ARBA00022827"/>
    </source>
</evidence>
<organism evidence="12 13">
    <name type="scientific">Plasmodium malariae</name>
    <dbReference type="NCBI Taxonomy" id="5858"/>
    <lineage>
        <taxon>Eukaryota</taxon>
        <taxon>Sar</taxon>
        <taxon>Alveolata</taxon>
        <taxon>Apicomplexa</taxon>
        <taxon>Aconoidasida</taxon>
        <taxon>Haemosporida</taxon>
        <taxon>Plasmodiidae</taxon>
        <taxon>Plasmodium</taxon>
        <taxon>Plasmodium (Plasmodium)</taxon>
    </lineage>
</organism>
<dbReference type="EMBL" id="LT594628">
    <property type="protein sequence ID" value="SBT87885.1"/>
    <property type="molecule type" value="Genomic_DNA"/>
</dbReference>
<keyword evidence="6" id="KW-0521">NADP</keyword>
<evidence type="ECO:0000259" key="10">
    <source>
        <dbReference type="PROSITE" id="PS50902"/>
    </source>
</evidence>
<dbReference type="Pfam" id="PF00667">
    <property type="entry name" value="FAD_binding_1"/>
    <property type="match status" value="1"/>
</dbReference>
<evidence type="ECO:0000256" key="8">
    <source>
        <dbReference type="ARBA" id="ARBA00023797"/>
    </source>
</evidence>
<evidence type="ECO:0000256" key="1">
    <source>
        <dbReference type="ARBA" id="ARBA00001917"/>
    </source>
</evidence>
<evidence type="ECO:0000256" key="7">
    <source>
        <dbReference type="ARBA" id="ARBA00023002"/>
    </source>
</evidence>
<dbReference type="InterPro" id="IPR023173">
    <property type="entry name" value="NADPH_Cyt_P450_Rdtase_alpha"/>
</dbReference>
<dbReference type="InterPro" id="IPR029039">
    <property type="entry name" value="Flavoprotein-like_sf"/>
</dbReference>
<dbReference type="PANTHER" id="PTHR19384">
    <property type="entry name" value="NITRIC OXIDE SYNTHASE-RELATED"/>
    <property type="match status" value="1"/>
</dbReference>
<dbReference type="PROSITE" id="PS50902">
    <property type="entry name" value="FLAVODOXIN_LIKE"/>
    <property type="match status" value="1"/>
</dbReference>
<dbReference type="Gene3D" id="3.40.50.80">
    <property type="entry name" value="Nucleotide-binding domain of ferredoxin-NADP reductase (FNR) module"/>
    <property type="match status" value="1"/>
</dbReference>
<dbReference type="PROSITE" id="PS51384">
    <property type="entry name" value="FAD_FR"/>
    <property type="match status" value="1"/>
</dbReference>
<proteinExistence type="predicted"/>
<dbReference type="VEuPathDB" id="PlasmoDB:PmUG01_07034700"/>
<dbReference type="OrthoDB" id="1688044at2759"/>
<dbReference type="GeneID" id="39867910"/>
<keyword evidence="5" id="KW-0274">FAD</keyword>
<dbReference type="Gene3D" id="2.40.30.10">
    <property type="entry name" value="Translation factors"/>
    <property type="match status" value="1"/>
</dbReference>
<gene>
    <name evidence="12" type="primary">NOS</name>
    <name evidence="12" type="ORF">PMUG01_07034700</name>
</gene>
<dbReference type="GO" id="GO:0010181">
    <property type="term" value="F:FMN binding"/>
    <property type="evidence" value="ECO:0007669"/>
    <property type="project" value="InterPro"/>
</dbReference>
<feature type="transmembrane region" description="Helical" evidence="9">
    <location>
        <begin position="12"/>
        <end position="31"/>
    </location>
</feature>
<keyword evidence="9" id="KW-0472">Membrane</keyword>
<dbReference type="GO" id="GO:0050660">
    <property type="term" value="F:flavin adenine dinucleotide binding"/>
    <property type="evidence" value="ECO:0007669"/>
    <property type="project" value="TreeGrafter"/>
</dbReference>